<feature type="transmembrane region" description="Helical" evidence="6">
    <location>
        <begin position="335"/>
        <end position="355"/>
    </location>
</feature>
<evidence type="ECO:0000256" key="3">
    <source>
        <dbReference type="ARBA" id="ARBA00022692"/>
    </source>
</evidence>
<keyword evidence="3 6" id="KW-0812">Transmembrane</keyword>
<dbReference type="EMBL" id="PYDT01000002">
    <property type="protein sequence ID" value="THU71108.1"/>
    <property type="molecule type" value="Genomic_DNA"/>
</dbReference>
<dbReference type="InterPro" id="IPR018456">
    <property type="entry name" value="PTR2_symporter_CS"/>
</dbReference>
<evidence type="ECO:0000256" key="2">
    <source>
        <dbReference type="ARBA" id="ARBA00005982"/>
    </source>
</evidence>
<comment type="subcellular location">
    <subcellularLocation>
        <location evidence="1">Membrane</location>
        <topology evidence="1">Multi-pass membrane protein</topology>
    </subcellularLocation>
</comment>
<comment type="caution">
    <text evidence="7">The sequence shown here is derived from an EMBL/GenBank/DDBJ whole genome shotgun (WGS) entry which is preliminary data.</text>
</comment>
<dbReference type="PANTHER" id="PTHR11654">
    <property type="entry name" value="OLIGOPEPTIDE TRANSPORTER-RELATED"/>
    <property type="match status" value="1"/>
</dbReference>
<dbReference type="FunFam" id="1.20.1250.20:FF:000410">
    <property type="entry name" value="POT family protein"/>
    <property type="match status" value="1"/>
</dbReference>
<keyword evidence="5 6" id="KW-0472">Membrane</keyword>
<evidence type="ECO:0000256" key="6">
    <source>
        <dbReference type="SAM" id="Phobius"/>
    </source>
</evidence>
<dbReference type="SUPFAM" id="SSF103473">
    <property type="entry name" value="MFS general substrate transporter"/>
    <property type="match status" value="1"/>
</dbReference>
<proteinExistence type="inferred from homology"/>
<evidence type="ECO:0000256" key="4">
    <source>
        <dbReference type="ARBA" id="ARBA00022989"/>
    </source>
</evidence>
<dbReference type="GO" id="GO:0006857">
    <property type="term" value="P:oligopeptide transport"/>
    <property type="evidence" value="ECO:0007669"/>
    <property type="project" value="InterPro"/>
</dbReference>
<name>A0A4S8K848_MUSBA</name>
<dbReference type="Gene3D" id="1.20.1250.20">
    <property type="entry name" value="MFS general substrate transporter like domains"/>
    <property type="match status" value="1"/>
</dbReference>
<evidence type="ECO:0000256" key="1">
    <source>
        <dbReference type="ARBA" id="ARBA00004141"/>
    </source>
</evidence>
<dbReference type="GO" id="GO:0022857">
    <property type="term" value="F:transmembrane transporter activity"/>
    <property type="evidence" value="ECO:0007669"/>
    <property type="project" value="InterPro"/>
</dbReference>
<feature type="transmembrane region" description="Helical" evidence="6">
    <location>
        <begin position="222"/>
        <end position="242"/>
    </location>
</feature>
<feature type="transmembrane region" description="Helical" evidence="6">
    <location>
        <begin position="147"/>
        <end position="164"/>
    </location>
</feature>
<dbReference type="PROSITE" id="PS01022">
    <property type="entry name" value="PTR2_1"/>
    <property type="match status" value="1"/>
</dbReference>
<dbReference type="InterPro" id="IPR000109">
    <property type="entry name" value="POT_fam"/>
</dbReference>
<feature type="transmembrane region" description="Helical" evidence="6">
    <location>
        <begin position="195"/>
        <end position="216"/>
    </location>
</feature>
<dbReference type="AlphaFoldDB" id="A0A4S8K848"/>
<evidence type="ECO:0008006" key="9">
    <source>
        <dbReference type="Google" id="ProtNLM"/>
    </source>
</evidence>
<organism evidence="7 8">
    <name type="scientific">Musa balbisiana</name>
    <name type="common">Banana</name>
    <dbReference type="NCBI Taxonomy" id="52838"/>
    <lineage>
        <taxon>Eukaryota</taxon>
        <taxon>Viridiplantae</taxon>
        <taxon>Streptophyta</taxon>
        <taxon>Embryophyta</taxon>
        <taxon>Tracheophyta</taxon>
        <taxon>Spermatophyta</taxon>
        <taxon>Magnoliopsida</taxon>
        <taxon>Liliopsida</taxon>
        <taxon>Zingiberales</taxon>
        <taxon>Musaceae</taxon>
        <taxon>Musa</taxon>
    </lineage>
</organism>
<dbReference type="Proteomes" id="UP000317650">
    <property type="component" value="Chromosome 8"/>
</dbReference>
<reference evidence="7 8" key="1">
    <citation type="journal article" date="2019" name="Nat. Plants">
        <title>Genome sequencing of Musa balbisiana reveals subgenome evolution and function divergence in polyploid bananas.</title>
        <authorList>
            <person name="Yao X."/>
        </authorList>
    </citation>
    <scope>NUCLEOTIDE SEQUENCE [LARGE SCALE GENOMIC DNA]</scope>
    <source>
        <strain evidence="8">cv. DH-PKW</strain>
        <tissue evidence="7">Leaves</tissue>
    </source>
</reference>
<evidence type="ECO:0000313" key="7">
    <source>
        <dbReference type="EMBL" id="THU71108.1"/>
    </source>
</evidence>
<dbReference type="GO" id="GO:0016020">
    <property type="term" value="C:membrane"/>
    <property type="evidence" value="ECO:0007669"/>
    <property type="project" value="UniProtKB-SubCell"/>
</dbReference>
<dbReference type="InterPro" id="IPR036259">
    <property type="entry name" value="MFS_trans_sf"/>
</dbReference>
<feature type="transmembrane region" description="Helical" evidence="6">
    <location>
        <begin position="107"/>
        <end position="127"/>
    </location>
</feature>
<feature type="transmembrane region" description="Helical" evidence="6">
    <location>
        <begin position="503"/>
        <end position="522"/>
    </location>
</feature>
<dbReference type="Pfam" id="PF00854">
    <property type="entry name" value="PTR2"/>
    <property type="match status" value="1"/>
</dbReference>
<sequence length="537" mass="58669">MATDPLLSLHRHPTDLMVGVVDYLGRPASRSATGGWTSALFIIVVEVAERFAFFGLSSNLIIYLTGPLNEPTATAAAAISTRKGVACMLPFLGAVVADSYLGRHRTIVIASFLYILGLGMLTLSSALPSFHLAKCGGAVDQVACTPPLAQVALFYASLYLVALAQGGHKPSVQAFAADQFDQTDPEESIARSAFFNWWCFAIYCGILVGFVVLSYVQDNLGFVLGFEIPFVVMLFGLLVFLLGTRTYRFYLLEDLSPFARIGKTLVALARTTAEADTERHRSDIGDVEEAKRLLRLFPTWATCLIYAAVLNQPSTFFTKQASTLDRSISSSNFQVPPAALLSLISASAAAFTPIYDRLLVPAARRFTGLPSGITMLQRIGIGKVISLISIVVAALVETKRLRTAREFGLVDQPEATIPLSIWWLVPQYVLYGVADAFSLTGLQEFFYDQVPDALRSLGVALFLSIFGVGSFIDVFMISAINKITGVMGETWFSNNLNRAHLDYFYWLLAGISILELVLYLHCAQAYVYKKKDTAALT</sequence>
<accession>A0A4S8K848</accession>
<evidence type="ECO:0000256" key="5">
    <source>
        <dbReference type="ARBA" id="ARBA00023136"/>
    </source>
</evidence>
<comment type="similarity">
    <text evidence="2">Belongs to the major facilitator superfamily. Proton-dependent oligopeptide transporter (POT/PTR) (TC 2.A.17) family.</text>
</comment>
<keyword evidence="4 6" id="KW-1133">Transmembrane helix</keyword>
<gene>
    <name evidence="7" type="ORF">C4D60_Mb08t32070</name>
</gene>
<protein>
    <recommendedName>
        <fullName evidence="9">Major facilitator superfamily (MFS) profile domain-containing protein</fullName>
    </recommendedName>
</protein>
<feature type="transmembrane region" description="Helical" evidence="6">
    <location>
        <begin position="459"/>
        <end position="483"/>
    </location>
</feature>
<keyword evidence="8" id="KW-1185">Reference proteome</keyword>
<feature type="transmembrane region" description="Helical" evidence="6">
    <location>
        <begin position="375"/>
        <end position="396"/>
    </location>
</feature>
<evidence type="ECO:0000313" key="8">
    <source>
        <dbReference type="Proteomes" id="UP000317650"/>
    </source>
</evidence>